<dbReference type="EMBL" id="GBXM01103252">
    <property type="protein sequence ID" value="JAH05325.1"/>
    <property type="molecule type" value="Transcribed_RNA"/>
</dbReference>
<reference evidence="1" key="1">
    <citation type="submission" date="2014-11" db="EMBL/GenBank/DDBJ databases">
        <authorList>
            <person name="Amaro Gonzalez C."/>
        </authorList>
    </citation>
    <scope>NUCLEOTIDE SEQUENCE</scope>
</reference>
<proteinExistence type="predicted"/>
<protein>
    <submittedName>
        <fullName evidence="1">Uncharacterized protein</fullName>
    </submittedName>
</protein>
<accession>A0A0E9PMN3</accession>
<name>A0A0E9PMN3_ANGAN</name>
<evidence type="ECO:0000313" key="1">
    <source>
        <dbReference type="EMBL" id="JAH05325.1"/>
    </source>
</evidence>
<reference evidence="1" key="2">
    <citation type="journal article" date="2015" name="Fish Shellfish Immunol.">
        <title>Early steps in the European eel (Anguilla anguilla)-Vibrio vulnificus interaction in the gills: Role of the RtxA13 toxin.</title>
        <authorList>
            <person name="Callol A."/>
            <person name="Pajuelo D."/>
            <person name="Ebbesson L."/>
            <person name="Teles M."/>
            <person name="MacKenzie S."/>
            <person name="Amaro C."/>
        </authorList>
    </citation>
    <scope>NUCLEOTIDE SEQUENCE</scope>
</reference>
<sequence>MLNITGQLLAHLWPLFFQNPHYLSKSCAICLLTKFYIASKFCQTPPRTCFPRVIPLIIIFYILF</sequence>
<dbReference type="AlphaFoldDB" id="A0A0E9PMN3"/>
<organism evidence="1">
    <name type="scientific">Anguilla anguilla</name>
    <name type="common">European freshwater eel</name>
    <name type="synonym">Muraena anguilla</name>
    <dbReference type="NCBI Taxonomy" id="7936"/>
    <lineage>
        <taxon>Eukaryota</taxon>
        <taxon>Metazoa</taxon>
        <taxon>Chordata</taxon>
        <taxon>Craniata</taxon>
        <taxon>Vertebrata</taxon>
        <taxon>Euteleostomi</taxon>
        <taxon>Actinopterygii</taxon>
        <taxon>Neopterygii</taxon>
        <taxon>Teleostei</taxon>
        <taxon>Anguilliformes</taxon>
        <taxon>Anguillidae</taxon>
        <taxon>Anguilla</taxon>
    </lineage>
</organism>